<organism evidence="2 3">
    <name type="scientific">Euroglyphus maynei</name>
    <name type="common">Mayne's house dust mite</name>
    <dbReference type="NCBI Taxonomy" id="6958"/>
    <lineage>
        <taxon>Eukaryota</taxon>
        <taxon>Metazoa</taxon>
        <taxon>Ecdysozoa</taxon>
        <taxon>Arthropoda</taxon>
        <taxon>Chelicerata</taxon>
        <taxon>Arachnida</taxon>
        <taxon>Acari</taxon>
        <taxon>Acariformes</taxon>
        <taxon>Sarcoptiformes</taxon>
        <taxon>Astigmata</taxon>
        <taxon>Psoroptidia</taxon>
        <taxon>Analgoidea</taxon>
        <taxon>Pyroglyphidae</taxon>
        <taxon>Pyroglyphinae</taxon>
        <taxon>Euroglyphus</taxon>
    </lineage>
</organism>
<sequence length="153" mass="18016">MRTSSLKKKTSSGRMFKSNSKKPIIQNSKSKLDSLIDVKKTNVLPLPTKSTVNIVKSNVNDSETRLVQLNVPEKVQKQLDEIIKNLQKNDSNDDEWEYFYQPIEWPNLNNNNNDDYEYQWIDEKDLHKYNPEQIIRVDYDPKSNCSLNFKSNF</sequence>
<evidence type="ECO:0000313" key="2">
    <source>
        <dbReference type="EMBL" id="OTF69545.1"/>
    </source>
</evidence>
<dbReference type="Proteomes" id="UP000194236">
    <property type="component" value="Unassembled WGS sequence"/>
</dbReference>
<name>A0A1Y3AQT8_EURMA</name>
<dbReference type="EMBL" id="MUJZ01069907">
    <property type="protein sequence ID" value="OTF69545.1"/>
    <property type="molecule type" value="Genomic_DNA"/>
</dbReference>
<dbReference type="OrthoDB" id="10467790at2759"/>
<gene>
    <name evidence="2" type="ORF">BLA29_008049</name>
</gene>
<keyword evidence="3" id="KW-1185">Reference proteome</keyword>
<feature type="region of interest" description="Disordered" evidence="1">
    <location>
        <begin position="1"/>
        <end position="23"/>
    </location>
</feature>
<evidence type="ECO:0000256" key="1">
    <source>
        <dbReference type="SAM" id="MobiDB-lite"/>
    </source>
</evidence>
<reference evidence="2 3" key="1">
    <citation type="submission" date="2017-03" db="EMBL/GenBank/DDBJ databases">
        <title>Genome Survey of Euroglyphus maynei.</title>
        <authorList>
            <person name="Arlian L.G."/>
            <person name="Morgan M.S."/>
            <person name="Rider S.D."/>
        </authorList>
    </citation>
    <scope>NUCLEOTIDE SEQUENCE [LARGE SCALE GENOMIC DNA]</scope>
    <source>
        <strain evidence="2">Arlian Lab</strain>
        <tissue evidence="2">Whole body</tissue>
    </source>
</reference>
<proteinExistence type="predicted"/>
<evidence type="ECO:0000313" key="3">
    <source>
        <dbReference type="Proteomes" id="UP000194236"/>
    </source>
</evidence>
<accession>A0A1Y3AQT8</accession>
<dbReference type="AlphaFoldDB" id="A0A1Y3AQT8"/>
<feature type="compositionally biased region" description="Basic residues" evidence="1">
    <location>
        <begin position="1"/>
        <end position="11"/>
    </location>
</feature>
<protein>
    <submittedName>
        <fullName evidence="2">Uncharacterized protein</fullName>
    </submittedName>
</protein>
<comment type="caution">
    <text evidence="2">The sequence shown here is derived from an EMBL/GenBank/DDBJ whole genome shotgun (WGS) entry which is preliminary data.</text>
</comment>